<dbReference type="RefSeq" id="WP_112870084.1">
    <property type="nucleotide sequence ID" value="NZ_CP021781.1"/>
</dbReference>
<dbReference type="InterPro" id="IPR051532">
    <property type="entry name" value="Ester_Hydrolysis_Enzymes"/>
</dbReference>
<dbReference type="GO" id="GO:0004622">
    <property type="term" value="F:phosphatidylcholine lysophospholipase activity"/>
    <property type="evidence" value="ECO:0007669"/>
    <property type="project" value="TreeGrafter"/>
</dbReference>
<evidence type="ECO:0000313" key="4">
    <source>
        <dbReference type="EMBL" id="QIW12146.1"/>
    </source>
</evidence>
<dbReference type="SUPFAM" id="SSF52266">
    <property type="entry name" value="SGNH hydrolase"/>
    <property type="match status" value="1"/>
</dbReference>
<dbReference type="Proteomes" id="UP000251120">
    <property type="component" value="Chromosome"/>
</dbReference>
<dbReference type="PANTHER" id="PTHR30383">
    <property type="entry name" value="THIOESTERASE 1/PROTEASE 1/LYSOPHOSPHOLIPASE L1"/>
    <property type="match status" value="1"/>
</dbReference>
<keyword evidence="1" id="KW-0732">Signal</keyword>
<evidence type="ECO:0000313" key="6">
    <source>
        <dbReference type="Proteomes" id="UP000681131"/>
    </source>
</evidence>
<dbReference type="CDD" id="cd01822">
    <property type="entry name" value="Lysophospholipase_L1_like"/>
    <property type="match status" value="1"/>
</dbReference>
<dbReference type="Proteomes" id="UP000681131">
    <property type="component" value="Chromosome"/>
</dbReference>
<dbReference type="InterPro" id="IPR008265">
    <property type="entry name" value="Lipase_GDSL_AS"/>
</dbReference>
<feature type="signal peptide" evidence="1">
    <location>
        <begin position="1"/>
        <end position="19"/>
    </location>
</feature>
<evidence type="ECO:0000256" key="1">
    <source>
        <dbReference type="SAM" id="SignalP"/>
    </source>
</evidence>
<protein>
    <submittedName>
        <fullName evidence="3">Arylesterase</fullName>
    </submittedName>
</protein>
<dbReference type="KEGG" id="fad:CDH04_05520"/>
<reference evidence="4 6" key="2">
    <citation type="submission" date="2019-08" db="EMBL/GenBank/DDBJ databases">
        <title>Complete genome sequences of Francisella adeliensis (FSC1325 and FSC1326).</title>
        <authorList>
            <person name="Ohrman C."/>
            <person name="Uneklint I."/>
            <person name="Vallesi A."/>
            <person name="Karlsson L."/>
            <person name="Sjodin A."/>
        </authorList>
    </citation>
    <scope>NUCLEOTIDE SEQUENCE [LARGE SCALE GENOMIC DNA]</scope>
    <source>
        <strain evidence="4 6">FSC1325</strain>
    </source>
</reference>
<dbReference type="PROSITE" id="PS01098">
    <property type="entry name" value="LIPASE_GDSL_SER"/>
    <property type="match status" value="1"/>
</dbReference>
<dbReference type="InterPro" id="IPR036514">
    <property type="entry name" value="SGNH_hydro_sf"/>
</dbReference>
<dbReference type="Gene3D" id="3.40.50.1110">
    <property type="entry name" value="SGNH hydrolase"/>
    <property type="match status" value="1"/>
</dbReference>
<accession>A0A2Z4XYP1</accession>
<dbReference type="InterPro" id="IPR013830">
    <property type="entry name" value="SGNH_hydro"/>
</dbReference>
<dbReference type="PANTHER" id="PTHR30383:SF24">
    <property type="entry name" value="THIOESTERASE 1_PROTEASE 1_LYSOPHOSPHOLIPASE L1"/>
    <property type="match status" value="1"/>
</dbReference>
<dbReference type="AlphaFoldDB" id="A0A2Z4XYP1"/>
<dbReference type="OrthoDB" id="9786188at2"/>
<sequence length="205" mass="22309">MKKLLILAIIAVFSYFAHSYFTGSNNNWKIINAKPSGKTIVAFGDSLTAGYGVSKTDNYPAQLSKLIGKPIINMGISGETTSEALARVDSVVAKDPKLVLITLGGNDLKKKIPAQEVFANLKKIVEILHKQGALVVILGIDIPYFSSDYADDYIQFAKDNGCLLVPNILYGLFGHSNLMVDSVHPNAKGYKIIANEIYPIIEGYL</sequence>
<feature type="domain" description="SGNH hydrolase-type esterase" evidence="2">
    <location>
        <begin position="42"/>
        <end position="192"/>
    </location>
</feature>
<dbReference type="Pfam" id="PF13472">
    <property type="entry name" value="Lipase_GDSL_2"/>
    <property type="match status" value="1"/>
</dbReference>
<keyword evidence="6" id="KW-1185">Reference proteome</keyword>
<evidence type="ECO:0000313" key="5">
    <source>
        <dbReference type="Proteomes" id="UP000251120"/>
    </source>
</evidence>
<reference evidence="3 5" key="1">
    <citation type="submission" date="2017-06" db="EMBL/GenBank/DDBJ databases">
        <title>Complete genome of Francisella adeliensis.</title>
        <authorList>
            <person name="Vallesi A."/>
            <person name="Sjodin A."/>
        </authorList>
    </citation>
    <scope>NUCLEOTIDE SEQUENCE [LARGE SCALE GENOMIC DNA]</scope>
    <source>
        <strain evidence="3 5">FDC440</strain>
    </source>
</reference>
<evidence type="ECO:0000259" key="2">
    <source>
        <dbReference type="Pfam" id="PF13472"/>
    </source>
</evidence>
<name>A0A2Z4XYP1_9GAMM</name>
<dbReference type="EMBL" id="CP021781">
    <property type="protein sequence ID" value="AXA33909.1"/>
    <property type="molecule type" value="Genomic_DNA"/>
</dbReference>
<organism evidence="3 5">
    <name type="scientific">Francisella adeliensis</name>
    <dbReference type="NCBI Taxonomy" id="2007306"/>
    <lineage>
        <taxon>Bacteria</taxon>
        <taxon>Pseudomonadati</taxon>
        <taxon>Pseudomonadota</taxon>
        <taxon>Gammaproteobacteria</taxon>
        <taxon>Thiotrichales</taxon>
        <taxon>Francisellaceae</taxon>
        <taxon>Francisella</taxon>
    </lineage>
</organism>
<evidence type="ECO:0000313" key="3">
    <source>
        <dbReference type="EMBL" id="AXA33909.1"/>
    </source>
</evidence>
<proteinExistence type="predicted"/>
<dbReference type="GO" id="GO:0006629">
    <property type="term" value="P:lipid metabolic process"/>
    <property type="evidence" value="ECO:0007669"/>
    <property type="project" value="InterPro"/>
</dbReference>
<dbReference type="EMBL" id="CP043424">
    <property type="protein sequence ID" value="QIW12146.1"/>
    <property type="molecule type" value="Genomic_DNA"/>
</dbReference>
<gene>
    <name evidence="3" type="ORF">CDH04_05520</name>
    <name evidence="4" type="ORF">FZC43_05525</name>
</gene>
<feature type="chain" id="PRO_5016465710" evidence="1">
    <location>
        <begin position="20"/>
        <end position="205"/>
    </location>
</feature>